<dbReference type="OrthoDB" id="9799482at2"/>
<dbReference type="STRING" id="996801.BW723_01140"/>
<dbReference type="PRINTS" id="PR00035">
    <property type="entry name" value="HTHGNTR"/>
</dbReference>
<dbReference type="InterPro" id="IPR036390">
    <property type="entry name" value="WH_DNA-bd_sf"/>
</dbReference>
<dbReference type="PROSITE" id="PS50949">
    <property type="entry name" value="HTH_GNTR"/>
    <property type="match status" value="1"/>
</dbReference>
<dbReference type="PANTHER" id="PTHR43537:SF5">
    <property type="entry name" value="UXU OPERON TRANSCRIPTIONAL REGULATOR"/>
    <property type="match status" value="1"/>
</dbReference>
<sequence length="234" mass="26834">MKISLIDSNENRILQNDIIRKIRDLINSKNLERGEKLPSERVISEKINVKRNHIKEAIKRLEFYGVVKSISQSGTFLSIGLTGFNGIVEEILTIDSPSFIELAETRISLELKTVALASKRRTEEDLIRIENTLKAFELKITNGKDYLEEDLLFHLAIAKASKNNTMLSVMLLIIPPILDTYERDAVCDGDQVLSEINKHKDIYLAIKAKDTKKAEEMMQKHFFKLSKFIENKKT</sequence>
<dbReference type="Proteomes" id="UP000092612">
    <property type="component" value="Unassembled WGS sequence"/>
</dbReference>
<keyword evidence="3" id="KW-0804">Transcription</keyword>
<dbReference type="SUPFAM" id="SSF46785">
    <property type="entry name" value="Winged helix' DNA-binding domain"/>
    <property type="match status" value="1"/>
</dbReference>
<evidence type="ECO:0000259" key="4">
    <source>
        <dbReference type="PROSITE" id="PS50949"/>
    </source>
</evidence>
<dbReference type="InterPro" id="IPR036388">
    <property type="entry name" value="WH-like_DNA-bd_sf"/>
</dbReference>
<dbReference type="EMBL" id="LSFL01000036">
    <property type="protein sequence ID" value="OBY62329.1"/>
    <property type="molecule type" value="Genomic_DNA"/>
</dbReference>
<evidence type="ECO:0000313" key="6">
    <source>
        <dbReference type="Proteomes" id="UP000092612"/>
    </source>
</evidence>
<dbReference type="SMART" id="SM00895">
    <property type="entry name" value="FCD"/>
    <property type="match status" value="1"/>
</dbReference>
<reference evidence="6" key="1">
    <citation type="submission" date="2016-02" db="EMBL/GenBank/DDBJ databases">
        <title>Paenibacillus sp. LPB0068, isolated from Crassostrea gigas.</title>
        <authorList>
            <person name="Shin S.-K."/>
            <person name="Yi H."/>
        </authorList>
    </citation>
    <scope>NUCLEOTIDE SEQUENCE [LARGE SCALE GENOMIC DNA]</scope>
    <source>
        <strain evidence="6">KCTC 23969</strain>
    </source>
</reference>
<dbReference type="InterPro" id="IPR000524">
    <property type="entry name" value="Tscrpt_reg_HTH_GntR"/>
</dbReference>
<feature type="domain" description="HTH gntR-type" evidence="4">
    <location>
        <begin position="12"/>
        <end position="80"/>
    </location>
</feature>
<dbReference type="CDD" id="cd07377">
    <property type="entry name" value="WHTH_GntR"/>
    <property type="match status" value="1"/>
</dbReference>
<dbReference type="SMART" id="SM00345">
    <property type="entry name" value="HTH_GNTR"/>
    <property type="match status" value="1"/>
</dbReference>
<dbReference type="Pfam" id="PF07729">
    <property type="entry name" value="FCD"/>
    <property type="match status" value="1"/>
</dbReference>
<evidence type="ECO:0000256" key="1">
    <source>
        <dbReference type="ARBA" id="ARBA00023015"/>
    </source>
</evidence>
<dbReference type="InterPro" id="IPR008920">
    <property type="entry name" value="TF_FadR/GntR_C"/>
</dbReference>
<dbReference type="InterPro" id="IPR011711">
    <property type="entry name" value="GntR_C"/>
</dbReference>
<accession>A0A1B8TRV3</accession>
<keyword evidence="6" id="KW-1185">Reference proteome</keyword>
<dbReference type="AlphaFoldDB" id="A0A1B8TRV3"/>
<organism evidence="5 6">
    <name type="scientific">Polaribacter reichenbachii</name>
    <dbReference type="NCBI Taxonomy" id="996801"/>
    <lineage>
        <taxon>Bacteria</taxon>
        <taxon>Pseudomonadati</taxon>
        <taxon>Bacteroidota</taxon>
        <taxon>Flavobacteriia</taxon>
        <taxon>Flavobacteriales</taxon>
        <taxon>Flavobacteriaceae</taxon>
    </lineage>
</organism>
<gene>
    <name evidence="5" type="ORF">LPB301_14550</name>
</gene>
<keyword evidence="1" id="KW-0805">Transcription regulation</keyword>
<comment type="caution">
    <text evidence="5">The sequence shown here is derived from an EMBL/GenBank/DDBJ whole genome shotgun (WGS) entry which is preliminary data.</text>
</comment>
<dbReference type="GO" id="GO:0003677">
    <property type="term" value="F:DNA binding"/>
    <property type="evidence" value="ECO:0007669"/>
    <property type="project" value="UniProtKB-KW"/>
</dbReference>
<dbReference type="PANTHER" id="PTHR43537">
    <property type="entry name" value="TRANSCRIPTIONAL REGULATOR, GNTR FAMILY"/>
    <property type="match status" value="1"/>
</dbReference>
<proteinExistence type="predicted"/>
<protein>
    <submittedName>
        <fullName evidence="5">GntR family transcriptional regulator</fullName>
    </submittedName>
</protein>
<evidence type="ECO:0000313" key="5">
    <source>
        <dbReference type="EMBL" id="OBY62329.1"/>
    </source>
</evidence>
<dbReference type="GO" id="GO:0003700">
    <property type="term" value="F:DNA-binding transcription factor activity"/>
    <property type="evidence" value="ECO:0007669"/>
    <property type="project" value="InterPro"/>
</dbReference>
<keyword evidence="2" id="KW-0238">DNA-binding</keyword>
<evidence type="ECO:0000256" key="3">
    <source>
        <dbReference type="ARBA" id="ARBA00023163"/>
    </source>
</evidence>
<dbReference type="Pfam" id="PF00392">
    <property type="entry name" value="GntR"/>
    <property type="match status" value="1"/>
</dbReference>
<dbReference type="Gene3D" id="1.10.10.10">
    <property type="entry name" value="Winged helix-like DNA-binding domain superfamily/Winged helix DNA-binding domain"/>
    <property type="match status" value="1"/>
</dbReference>
<name>A0A1B8TRV3_9FLAO</name>
<dbReference type="SUPFAM" id="SSF48008">
    <property type="entry name" value="GntR ligand-binding domain-like"/>
    <property type="match status" value="1"/>
</dbReference>
<dbReference type="Gene3D" id="1.20.120.530">
    <property type="entry name" value="GntR ligand-binding domain-like"/>
    <property type="match status" value="1"/>
</dbReference>
<dbReference type="RefSeq" id="WP_068363713.1">
    <property type="nucleotide sequence ID" value="NZ_CP019337.1"/>
</dbReference>
<dbReference type="KEGG" id="prn:BW723_01140"/>
<evidence type="ECO:0000256" key="2">
    <source>
        <dbReference type="ARBA" id="ARBA00023125"/>
    </source>
</evidence>